<reference evidence="9 10" key="1">
    <citation type="submission" date="2013-04" db="EMBL/GenBank/DDBJ databases">
        <authorList>
            <person name="Lin L."/>
            <person name="Zeng Z."/>
            <person name="Xie J."/>
            <person name="Luo L."/>
            <person name="Yang Z."/>
            <person name="Liang W."/>
            <person name="Lin H."/>
            <person name="Dong C."/>
            <person name="Sun Y."/>
        </authorList>
    </citation>
    <scope>NUCLEOTIDE SEQUENCE [LARGE SCALE GENOMIC DNA]</scope>
    <source>
        <strain evidence="9 10">CQ-W70</strain>
    </source>
</reference>
<dbReference type="Pfam" id="PF05362">
    <property type="entry name" value="Lon_C"/>
    <property type="match status" value="1"/>
</dbReference>
<dbReference type="GO" id="GO:0030163">
    <property type="term" value="P:protein catabolic process"/>
    <property type="evidence" value="ECO:0007669"/>
    <property type="project" value="InterPro"/>
</dbReference>
<evidence type="ECO:0000256" key="6">
    <source>
        <dbReference type="ARBA" id="ARBA00023016"/>
    </source>
</evidence>
<evidence type="ECO:0000313" key="10">
    <source>
        <dbReference type="Proteomes" id="UP000027182"/>
    </source>
</evidence>
<dbReference type="PRINTS" id="PR00830">
    <property type="entry name" value="ENDOLAPTASE"/>
</dbReference>
<dbReference type="GO" id="GO:0004176">
    <property type="term" value="F:ATP-dependent peptidase activity"/>
    <property type="evidence" value="ECO:0007669"/>
    <property type="project" value="UniProtKB-UniRule"/>
</dbReference>
<dbReference type="PROSITE" id="PS51786">
    <property type="entry name" value="LON_PROTEOLYTIC"/>
    <property type="match status" value="1"/>
</dbReference>
<keyword evidence="1 7" id="KW-0645">Protease</keyword>
<dbReference type="Gene3D" id="1.10.8.60">
    <property type="match status" value="1"/>
</dbReference>
<dbReference type="AlphaFoldDB" id="A0A059Y8M0"/>
<dbReference type="InterPro" id="IPR008269">
    <property type="entry name" value="Lon_proteolytic"/>
</dbReference>
<dbReference type="GO" id="GO:0006508">
    <property type="term" value="P:proteolysis"/>
    <property type="evidence" value="ECO:0007669"/>
    <property type="project" value="UniProtKB-KW"/>
</dbReference>
<dbReference type="Proteomes" id="UP000027182">
    <property type="component" value="Chromosome"/>
</dbReference>
<dbReference type="PANTHER" id="PTHR10046">
    <property type="entry name" value="ATP DEPENDENT LON PROTEASE FAMILY MEMBER"/>
    <property type="match status" value="1"/>
</dbReference>
<dbReference type="InterPro" id="IPR020568">
    <property type="entry name" value="Ribosomal_Su5_D2-typ_SF"/>
</dbReference>
<dbReference type="KEGG" id="mbq:K668_02020"/>
<feature type="domain" description="Lon proteolytic" evidence="8">
    <location>
        <begin position="841"/>
        <end position="1023"/>
    </location>
</feature>
<dbReference type="Pfam" id="PF22667">
    <property type="entry name" value="Lon_lid"/>
    <property type="match status" value="1"/>
</dbReference>
<dbReference type="Gene3D" id="1.20.58.1480">
    <property type="match status" value="1"/>
</dbReference>
<keyword evidence="6" id="KW-0346">Stress response</keyword>
<name>A0A059Y8M0_MYCBV</name>
<dbReference type="Gene3D" id="3.40.50.300">
    <property type="entry name" value="P-loop containing nucleotide triphosphate hydrolases"/>
    <property type="match status" value="1"/>
</dbReference>
<dbReference type="SMART" id="SM00382">
    <property type="entry name" value="AAA"/>
    <property type="match status" value="1"/>
</dbReference>
<evidence type="ECO:0000256" key="5">
    <source>
        <dbReference type="ARBA" id="ARBA00022840"/>
    </source>
</evidence>
<dbReference type="PATRIC" id="fig|1316930.3.peg.415"/>
<dbReference type="HOGENOM" id="CLU_004109_5_0_14"/>
<evidence type="ECO:0000256" key="4">
    <source>
        <dbReference type="ARBA" id="ARBA00022825"/>
    </source>
</evidence>
<dbReference type="EMBL" id="CP005933">
    <property type="protein sequence ID" value="AIA33982.1"/>
    <property type="molecule type" value="Genomic_DNA"/>
</dbReference>
<proteinExistence type="inferred from homology"/>
<dbReference type="InterPro" id="IPR054594">
    <property type="entry name" value="Lon_lid"/>
</dbReference>
<dbReference type="InterPro" id="IPR004815">
    <property type="entry name" value="Lon_bac/euk-typ"/>
</dbReference>
<keyword evidence="4 7" id="KW-0720">Serine protease</keyword>
<comment type="catalytic activity">
    <reaction evidence="7">
        <text>Hydrolysis of proteins in presence of ATP.</text>
        <dbReference type="EC" id="3.4.21.53"/>
    </reaction>
</comment>
<dbReference type="GO" id="GO:0016887">
    <property type="term" value="F:ATP hydrolysis activity"/>
    <property type="evidence" value="ECO:0007669"/>
    <property type="project" value="InterPro"/>
</dbReference>
<dbReference type="GO" id="GO:0004252">
    <property type="term" value="F:serine-type endopeptidase activity"/>
    <property type="evidence" value="ECO:0007669"/>
    <property type="project" value="UniProtKB-UniRule"/>
</dbReference>
<dbReference type="CDD" id="cd19500">
    <property type="entry name" value="RecA-like_Lon"/>
    <property type="match status" value="1"/>
</dbReference>
<sequence length="1043" mass="118852">MGRPKGSTKSKKRELDAHFDYLLFLNVFKRRTYTKANDPVKNCFVLLDREVVKLELTDDLIKEATYWKDIIDNYTKNNSNGSDIIKKTKVMLAYYRPTVTNKVINESDVASKPYATYADVLENINISNLDSNMTLCQVESIDKVYDNNTQKWQYIATLKAIHKYELQDIYGDEHTIASLNIDDEELPLKYVDGVVAFRFSSKSDNDEVALADPTLDLSGFEEVINTLIYDRNWNDAMLLYRYIRGYSSEEIRHWTKGAGEMGPDFIGEGESRLEALVNALTGFFLLPPYELFSIYSLPNAVLQFEALKSTFVLMTGLIQKFIKNLKKGNPDKLSNVYNALSDNDLFKTSMEQIKEHPELEKQFKFEVERIYRWYEEYLLLGYISEEDMKLILKLIEQNQNEAGKKGLKKDNTAMKDQIDKELNKKIQSNLDKQQKEFLLREKMKAIKEQLNESDDDEGDEEYSKIVNDPVLKQMYPEWIIKSIKVERDKLKNMMSSSPDANITQTYISNLKKLPWRKVEVENLDINRAREILDKNHYGLKEVKERVIEYLSLIINHRNINKEASEKDLIKIDDHSQIDLQLFKENTKNKTQKQFNNVPILTLVGPPGTGKTSLARSIAEALDKSYVKLSLGGLHDESEIRGHRKTYIGAMPGKIIKGLQSAGVSNPLILLDEIDKMSSDIKGDPTSAMLEVLDPEQNTKFQDNYIEHEYDLSKVLFIATANYYENIPAPLLDRVEIIELNSYTINEKIKIAKEHLVEIVIAQAGLKPDQFIIDDKALEFIIKHYTAEAGVRSLKRNLDKIARKIVTKIVSGEKIDKFVIDQNNIPELLGTPKISETEKEMVPQIGSVNGLAFTSIGGTTLQIEVSWFKSKQPGIKLTGQLKEVMQESAKIALSYVRANADKFGIKNIDFDSTEIHVHVPEGAVPKDGPSAGVTFTTALISALAKIPVSQEVAMTGEITLRGKVLEIGGLKEKSFAAFKKGIKTVFIPKNNEKNLSDIPEEVKEAIKFIPVSHYDEIWEHLFKGKKSEQIDSENKKSKTTSKKF</sequence>
<dbReference type="GO" id="GO:0005524">
    <property type="term" value="F:ATP binding"/>
    <property type="evidence" value="ECO:0007669"/>
    <property type="project" value="UniProtKB-KW"/>
</dbReference>
<evidence type="ECO:0000256" key="1">
    <source>
        <dbReference type="ARBA" id="ARBA00022670"/>
    </source>
</evidence>
<dbReference type="InterPro" id="IPR003593">
    <property type="entry name" value="AAA+_ATPase"/>
</dbReference>
<dbReference type="Gene3D" id="3.30.230.10">
    <property type="match status" value="1"/>
</dbReference>
<dbReference type="InterPro" id="IPR003959">
    <property type="entry name" value="ATPase_AAA_core"/>
</dbReference>
<keyword evidence="2" id="KW-0547">Nucleotide-binding</keyword>
<evidence type="ECO:0000256" key="3">
    <source>
        <dbReference type="ARBA" id="ARBA00022801"/>
    </source>
</evidence>
<dbReference type="InterPro" id="IPR027417">
    <property type="entry name" value="P-loop_NTPase"/>
</dbReference>
<dbReference type="Pfam" id="PF00004">
    <property type="entry name" value="AAA"/>
    <property type="match status" value="1"/>
</dbReference>
<feature type="active site" evidence="7">
    <location>
        <position position="972"/>
    </location>
</feature>
<organism evidence="9 10">
    <name type="scientific">Mycoplasmopsis bovis CQ-W70</name>
    <dbReference type="NCBI Taxonomy" id="1316930"/>
    <lineage>
        <taxon>Bacteria</taxon>
        <taxon>Bacillati</taxon>
        <taxon>Mycoplasmatota</taxon>
        <taxon>Mycoplasmoidales</taxon>
        <taxon>Metamycoplasmataceae</taxon>
        <taxon>Mycoplasmopsis</taxon>
    </lineage>
</organism>
<comment type="similarity">
    <text evidence="7">Belongs to the peptidase S16 family.</text>
</comment>
<dbReference type="EC" id="3.4.21.53" evidence="7"/>
<dbReference type="NCBIfam" id="TIGR00763">
    <property type="entry name" value="lon"/>
    <property type="match status" value="1"/>
</dbReference>
<keyword evidence="3 7" id="KW-0378">Hydrolase</keyword>
<dbReference type="SUPFAM" id="SSF52540">
    <property type="entry name" value="P-loop containing nucleoside triphosphate hydrolases"/>
    <property type="match status" value="1"/>
</dbReference>
<dbReference type="InterPro" id="IPR014721">
    <property type="entry name" value="Ribsml_uS5_D2-typ_fold_subgr"/>
</dbReference>
<gene>
    <name evidence="9" type="ORF">K668_02020</name>
</gene>
<evidence type="ECO:0000259" key="8">
    <source>
        <dbReference type="PROSITE" id="PS51786"/>
    </source>
</evidence>
<evidence type="ECO:0000256" key="7">
    <source>
        <dbReference type="PROSITE-ProRule" id="PRU01122"/>
    </source>
</evidence>
<feature type="active site" evidence="7">
    <location>
        <position position="929"/>
    </location>
</feature>
<protein>
    <recommendedName>
        <fullName evidence="7">endopeptidase La</fullName>
        <ecNumber evidence="7">3.4.21.53</ecNumber>
    </recommendedName>
</protein>
<evidence type="ECO:0000256" key="2">
    <source>
        <dbReference type="ARBA" id="ARBA00022741"/>
    </source>
</evidence>
<dbReference type="InterPro" id="IPR027065">
    <property type="entry name" value="Lon_Prtase"/>
</dbReference>
<dbReference type="SUPFAM" id="SSF54211">
    <property type="entry name" value="Ribosomal protein S5 domain 2-like"/>
    <property type="match status" value="1"/>
</dbReference>
<evidence type="ECO:0000313" key="9">
    <source>
        <dbReference type="EMBL" id="AIA33982.1"/>
    </source>
</evidence>
<accession>A0A059Y8M0</accession>
<keyword evidence="5" id="KW-0067">ATP-binding</keyword>